<evidence type="ECO:0000256" key="2">
    <source>
        <dbReference type="ARBA" id="ARBA00005988"/>
    </source>
</evidence>
<dbReference type="GO" id="GO:0006508">
    <property type="term" value="P:proteolysis"/>
    <property type="evidence" value="ECO:0007669"/>
    <property type="project" value="UniProtKB-KW"/>
</dbReference>
<gene>
    <name evidence="13" type="ORF">RHS01_03523</name>
</gene>
<dbReference type="InterPro" id="IPR000834">
    <property type="entry name" value="Peptidase_M14"/>
</dbReference>
<accession>A0A8H7IJJ1</accession>
<evidence type="ECO:0000256" key="9">
    <source>
        <dbReference type="ARBA" id="ARBA00023049"/>
    </source>
</evidence>
<evidence type="ECO:0000256" key="10">
    <source>
        <dbReference type="PROSITE-ProRule" id="PRU01379"/>
    </source>
</evidence>
<dbReference type="PANTHER" id="PTHR11705:SF143">
    <property type="entry name" value="SLL0236 PROTEIN"/>
    <property type="match status" value="1"/>
</dbReference>
<dbReference type="GO" id="GO:0005615">
    <property type="term" value="C:extracellular space"/>
    <property type="evidence" value="ECO:0007669"/>
    <property type="project" value="TreeGrafter"/>
</dbReference>
<feature type="domain" description="Peptidase M14" evidence="12">
    <location>
        <begin position="118"/>
        <end position="435"/>
    </location>
</feature>
<evidence type="ECO:0000256" key="1">
    <source>
        <dbReference type="ARBA" id="ARBA00001947"/>
    </source>
</evidence>
<dbReference type="Proteomes" id="UP000614334">
    <property type="component" value="Unassembled WGS sequence"/>
</dbReference>
<dbReference type="GO" id="GO:0008270">
    <property type="term" value="F:zinc ion binding"/>
    <property type="evidence" value="ECO:0007669"/>
    <property type="project" value="InterPro"/>
</dbReference>
<comment type="caution">
    <text evidence="13">The sequence shown here is derived from an EMBL/GenBank/DDBJ whole genome shotgun (WGS) entry which is preliminary data.</text>
</comment>
<evidence type="ECO:0000256" key="4">
    <source>
        <dbReference type="ARBA" id="ARBA00022670"/>
    </source>
</evidence>
<keyword evidence="8" id="KW-0862">Zinc</keyword>
<dbReference type="Pfam" id="PF00246">
    <property type="entry name" value="Peptidase_M14"/>
    <property type="match status" value="1"/>
</dbReference>
<proteinExistence type="inferred from homology"/>
<feature type="compositionally biased region" description="Basic residues" evidence="11">
    <location>
        <begin position="165"/>
        <end position="174"/>
    </location>
</feature>
<feature type="region of interest" description="Disordered" evidence="11">
    <location>
        <begin position="165"/>
        <end position="184"/>
    </location>
</feature>
<organism evidence="13 14">
    <name type="scientific">Rhizoctonia solani</name>
    <dbReference type="NCBI Taxonomy" id="456999"/>
    <lineage>
        <taxon>Eukaryota</taxon>
        <taxon>Fungi</taxon>
        <taxon>Dikarya</taxon>
        <taxon>Basidiomycota</taxon>
        <taxon>Agaricomycotina</taxon>
        <taxon>Agaricomycetes</taxon>
        <taxon>Cantharellales</taxon>
        <taxon>Ceratobasidiaceae</taxon>
        <taxon>Rhizoctonia</taxon>
    </lineage>
</organism>
<evidence type="ECO:0000256" key="7">
    <source>
        <dbReference type="ARBA" id="ARBA00022801"/>
    </source>
</evidence>
<dbReference type="SUPFAM" id="SSF53187">
    <property type="entry name" value="Zn-dependent exopeptidases"/>
    <property type="match status" value="2"/>
</dbReference>
<evidence type="ECO:0000259" key="12">
    <source>
        <dbReference type="PROSITE" id="PS52035"/>
    </source>
</evidence>
<evidence type="ECO:0000313" key="13">
    <source>
        <dbReference type="EMBL" id="KAF8757986.1"/>
    </source>
</evidence>
<dbReference type="SMART" id="SM00631">
    <property type="entry name" value="Zn_pept"/>
    <property type="match status" value="1"/>
</dbReference>
<reference evidence="13" key="1">
    <citation type="submission" date="2020-09" db="EMBL/GenBank/DDBJ databases">
        <title>Comparative genome analyses of four rice-infecting Rhizoctonia solani isolates reveal extensive enrichment of homogalacturonan modification genes.</title>
        <authorList>
            <person name="Lee D.-Y."/>
            <person name="Jeon J."/>
            <person name="Kim K.-T."/>
            <person name="Cheong K."/>
            <person name="Song H."/>
            <person name="Choi G."/>
            <person name="Ko J."/>
            <person name="Opiyo S.O."/>
            <person name="Zuo S."/>
            <person name="Madhav S."/>
            <person name="Lee Y.-H."/>
            <person name="Wang G.-L."/>
        </authorList>
    </citation>
    <scope>NUCLEOTIDE SEQUENCE</scope>
    <source>
        <strain evidence="13">AG1-IA B2</strain>
    </source>
</reference>
<dbReference type="Gene3D" id="3.40.630.10">
    <property type="entry name" value="Zn peptidases"/>
    <property type="match status" value="2"/>
</dbReference>
<keyword evidence="5" id="KW-0479">Metal-binding</keyword>
<comment type="caution">
    <text evidence="10">Lacks conserved residue(s) required for the propagation of feature annotation.</text>
</comment>
<dbReference type="AlphaFoldDB" id="A0A8H7IJJ1"/>
<dbReference type="FunFam" id="3.40.630.10:FF:000084">
    <property type="entry name" value="Carboxypeptidase B2"/>
    <property type="match status" value="1"/>
</dbReference>
<evidence type="ECO:0000256" key="6">
    <source>
        <dbReference type="ARBA" id="ARBA00022729"/>
    </source>
</evidence>
<protein>
    <recommendedName>
        <fullName evidence="12">Peptidase M14 domain-containing protein</fullName>
    </recommendedName>
</protein>
<evidence type="ECO:0000313" key="14">
    <source>
        <dbReference type="Proteomes" id="UP000614334"/>
    </source>
</evidence>
<keyword evidence="7" id="KW-0378">Hydrolase</keyword>
<comment type="cofactor">
    <cofactor evidence="1">
        <name>Zn(2+)</name>
        <dbReference type="ChEBI" id="CHEBI:29105"/>
    </cofactor>
</comment>
<evidence type="ECO:0000256" key="11">
    <source>
        <dbReference type="SAM" id="MobiDB-lite"/>
    </source>
</evidence>
<dbReference type="GO" id="GO:0004181">
    <property type="term" value="F:metallocarboxypeptidase activity"/>
    <property type="evidence" value="ECO:0007669"/>
    <property type="project" value="InterPro"/>
</dbReference>
<dbReference type="EMBL" id="JACYCF010000004">
    <property type="protein sequence ID" value="KAF8757986.1"/>
    <property type="molecule type" value="Genomic_DNA"/>
</dbReference>
<keyword evidence="3" id="KW-0121">Carboxypeptidase</keyword>
<comment type="similarity">
    <text evidence="2 10">Belongs to the peptidase M14 family.</text>
</comment>
<keyword evidence="9" id="KW-0482">Metalloprotease</keyword>
<keyword evidence="6" id="KW-0732">Signal</keyword>
<dbReference type="PANTHER" id="PTHR11705">
    <property type="entry name" value="PROTEASE FAMILY M14 CARBOXYPEPTIDASE A,B"/>
    <property type="match status" value="1"/>
</dbReference>
<sequence>MASPLSGTPISRSSAGSPNATTFTILNSKLRLARKLHEFRTAALWHLHNFESPSSGGSRHLLISEPAESQHRRMALTPSHVDVHMDTTADLPLSLANRRYTTLPHSFIFTQDNEFHRAYHTYEEINQFVVALASQYPKLVEVVWLGASSEERDVFAIRIGKRSRAGGKKGKKHKSKDERKSNKSTIWDTHPLVEMAHHYAGNLISRLMEVGELILRGRATTMRDLYSNPRFDAITLSRPIKDRMVIKARSTPGRISPLFPFPIPTAMRTPGTGDTSGTRQTTSLEARGPMFLVPGAYPFQAPEVTAIANYIRRTPKIRGFLDYAVMDNSVLMYPYSYSCEHVAPHAENLIEAALGATKALRETHGIPYTSGASCELLYPAPGNIIDWTYGDAGIKYSYSLMLRDTGTYGFLLPPRYIQPVGEETASAVKSLVKFIEDDGM</sequence>
<name>A0A8H7IJJ1_9AGAM</name>
<keyword evidence="4" id="KW-0645">Protease</keyword>
<dbReference type="PROSITE" id="PS52035">
    <property type="entry name" value="PEPTIDASE_M14"/>
    <property type="match status" value="1"/>
</dbReference>
<evidence type="ECO:0000256" key="3">
    <source>
        <dbReference type="ARBA" id="ARBA00022645"/>
    </source>
</evidence>
<evidence type="ECO:0000256" key="8">
    <source>
        <dbReference type="ARBA" id="ARBA00022833"/>
    </source>
</evidence>
<evidence type="ECO:0000256" key="5">
    <source>
        <dbReference type="ARBA" id="ARBA00022723"/>
    </source>
</evidence>